<name>A0A5C7VWX1_9PROT</name>
<gene>
    <name evidence="1" type="ORF">E6Q60_02145</name>
</gene>
<dbReference type="AlphaFoldDB" id="A0A5C7VWX1"/>
<dbReference type="Pfam" id="PF08837">
    <property type="entry name" value="DUF1810"/>
    <property type="match status" value="1"/>
</dbReference>
<dbReference type="Gene3D" id="1.25.40.380">
    <property type="entry name" value="Protein of unknown function DUF1810"/>
    <property type="match status" value="1"/>
</dbReference>
<dbReference type="Proteomes" id="UP000321055">
    <property type="component" value="Unassembled WGS sequence"/>
</dbReference>
<organism evidence="1 2">
    <name type="scientific">Nitrosomonas oligotropha</name>
    <dbReference type="NCBI Taxonomy" id="42354"/>
    <lineage>
        <taxon>Bacteria</taxon>
        <taxon>Pseudomonadati</taxon>
        <taxon>Pseudomonadota</taxon>
        <taxon>Betaproteobacteria</taxon>
        <taxon>Nitrosomonadales</taxon>
        <taxon>Nitrosomonadaceae</taxon>
        <taxon>Nitrosomonas</taxon>
    </lineage>
</organism>
<dbReference type="InterPro" id="IPR014937">
    <property type="entry name" value="DUF1810"/>
</dbReference>
<protein>
    <submittedName>
        <fullName evidence="1">DUF1810 family protein</fullName>
    </submittedName>
</protein>
<evidence type="ECO:0000313" key="1">
    <source>
        <dbReference type="EMBL" id="TXI30186.1"/>
    </source>
</evidence>
<sequence length="86" mass="10109">MADKSDPYELDRFIQAQTQDFEIALTEISSARKRSHWMWYIFPQFAGLGFSAISQRYAIRSAAEARAYLNHHRFHNNGFTPLIPFR</sequence>
<evidence type="ECO:0000313" key="2">
    <source>
        <dbReference type="Proteomes" id="UP000321055"/>
    </source>
</evidence>
<reference evidence="1 2" key="1">
    <citation type="submission" date="2018-09" db="EMBL/GenBank/DDBJ databases">
        <title>Metagenome Assembled Genomes from an Advanced Water Purification Facility.</title>
        <authorList>
            <person name="Stamps B.W."/>
            <person name="Spear J.R."/>
        </authorList>
    </citation>
    <scope>NUCLEOTIDE SEQUENCE [LARGE SCALE GENOMIC DNA]</scope>
    <source>
        <strain evidence="1">Bin_54_1</strain>
    </source>
</reference>
<accession>A0A5C7VWX1</accession>
<dbReference type="SUPFAM" id="SSF140736">
    <property type="entry name" value="Rv1873-like"/>
    <property type="match status" value="1"/>
</dbReference>
<comment type="caution">
    <text evidence="1">The sequence shown here is derived from an EMBL/GenBank/DDBJ whole genome shotgun (WGS) entry which is preliminary data.</text>
</comment>
<dbReference type="InterPro" id="IPR036287">
    <property type="entry name" value="Rv1873-like_sf"/>
</dbReference>
<dbReference type="EMBL" id="SSFX01000020">
    <property type="protein sequence ID" value="TXI30186.1"/>
    <property type="molecule type" value="Genomic_DNA"/>
</dbReference>
<proteinExistence type="predicted"/>